<gene>
    <name evidence="1" type="primary">paaI</name>
    <name evidence="1" type="ORF">A9Y57_01350</name>
</gene>
<sequence>MEEIKLNKIEVFDNYKIEKYEYGNVTLSTEVKKSSLNYYGIAHGGYLFTLCDQVAGLVAISTGFEAVTLQSSINYFKPGKMGERLFVVGKCIHNGKTTKVVDIEIRNREDKLLTKNSCTMYVTGTSDRGAEVRKENK</sequence>
<dbReference type="Pfam" id="PF03061">
    <property type="entry name" value="4HBT"/>
    <property type="match status" value="1"/>
</dbReference>
<dbReference type="InterPro" id="IPR003736">
    <property type="entry name" value="PAAI_dom"/>
</dbReference>
<dbReference type="PANTHER" id="PTHR42856">
    <property type="entry name" value="ACYL-COENZYME A THIOESTERASE PAAI"/>
    <property type="match status" value="1"/>
</dbReference>
<dbReference type="PANTHER" id="PTHR42856:SF1">
    <property type="entry name" value="ACYL-COENZYME A THIOESTERASE PAAI"/>
    <property type="match status" value="1"/>
</dbReference>
<comment type="caution">
    <text evidence="1">The sequence shown here is derived from an EMBL/GenBank/DDBJ whole genome shotgun (WGS) entry which is preliminary data.</text>
</comment>
<dbReference type="GO" id="GO:0016289">
    <property type="term" value="F:acyl-CoA hydrolase activity"/>
    <property type="evidence" value="ECO:0007669"/>
    <property type="project" value="UniProtKB-ARBA"/>
</dbReference>
<dbReference type="InterPro" id="IPR006683">
    <property type="entry name" value="Thioestr_dom"/>
</dbReference>
<dbReference type="CDD" id="cd03443">
    <property type="entry name" value="PaaI_thioesterase"/>
    <property type="match status" value="1"/>
</dbReference>
<organism evidence="1 2">
    <name type="scientific">Streptococcus parauberis</name>
    <dbReference type="NCBI Taxonomy" id="1348"/>
    <lineage>
        <taxon>Bacteria</taxon>
        <taxon>Bacillati</taxon>
        <taxon>Bacillota</taxon>
        <taxon>Bacilli</taxon>
        <taxon>Lactobacillales</taxon>
        <taxon>Streptococcaceae</taxon>
        <taxon>Streptococcus</taxon>
    </lineage>
</organism>
<dbReference type="InterPro" id="IPR052723">
    <property type="entry name" value="Acyl-CoA_thioesterase_PaaI"/>
</dbReference>
<evidence type="ECO:0000313" key="2">
    <source>
        <dbReference type="Proteomes" id="UP000217465"/>
    </source>
</evidence>
<dbReference type="InterPro" id="IPR029069">
    <property type="entry name" value="HotDog_dom_sf"/>
</dbReference>
<protein>
    <submittedName>
        <fullName evidence="1">Acyl-coenzyme A thioesterase PaaI</fullName>
    </submittedName>
</protein>
<dbReference type="NCBIfam" id="TIGR00369">
    <property type="entry name" value="unchar_dom_1"/>
    <property type="match status" value="1"/>
</dbReference>
<reference evidence="1 2" key="1">
    <citation type="submission" date="2016-06" db="EMBL/GenBank/DDBJ databases">
        <authorList>
            <person name="Haines A.N."/>
            <person name="Council K.R."/>
        </authorList>
    </citation>
    <scope>NUCLEOTIDE SEQUENCE [LARGE SCALE GENOMIC DNA]</scope>
    <source>
        <strain evidence="1 2">SP158-29</strain>
    </source>
</reference>
<dbReference type="RefSeq" id="WP_003102980.1">
    <property type="nucleotide sequence ID" value="NZ_CP025420.1"/>
</dbReference>
<dbReference type="AlphaFoldDB" id="A0A2I8AM20"/>
<accession>A0A2I8AM20</accession>
<dbReference type="EMBL" id="NSGR01000008">
    <property type="protein sequence ID" value="PCH12631.1"/>
    <property type="molecule type" value="Genomic_DNA"/>
</dbReference>
<dbReference type="SUPFAM" id="SSF54637">
    <property type="entry name" value="Thioesterase/thiol ester dehydrase-isomerase"/>
    <property type="match status" value="1"/>
</dbReference>
<name>A0A2I8AM20_9STRE</name>
<dbReference type="Proteomes" id="UP000217465">
    <property type="component" value="Unassembled WGS sequence"/>
</dbReference>
<evidence type="ECO:0000313" key="1">
    <source>
        <dbReference type="EMBL" id="PCH12631.1"/>
    </source>
</evidence>
<proteinExistence type="predicted"/>
<dbReference type="GeneID" id="61420551"/>
<dbReference type="Gene3D" id="3.10.129.10">
    <property type="entry name" value="Hotdog Thioesterase"/>
    <property type="match status" value="1"/>
</dbReference>